<dbReference type="GO" id="GO:0032259">
    <property type="term" value="P:methylation"/>
    <property type="evidence" value="ECO:0007669"/>
    <property type="project" value="UniProtKB-KW"/>
</dbReference>
<dbReference type="Pfam" id="PF01980">
    <property type="entry name" value="TrmO_N"/>
    <property type="match status" value="1"/>
</dbReference>
<keyword evidence="5" id="KW-1185">Reference proteome</keyword>
<proteinExistence type="inferred from homology"/>
<comment type="similarity">
    <text evidence="2">Belongs to the tRNA methyltransferase O family.</text>
</comment>
<dbReference type="SUPFAM" id="SSF118196">
    <property type="entry name" value="YaeB-like"/>
    <property type="match status" value="1"/>
</dbReference>
<sequence>MKQIEIVAKIHTDFPDKFGIPRQSGLVSSLRAEIVFEPKFRNPDAIRGIEEFSHLWLIWDFSKNRQKDFAATVAPPRLGGKEKKGVFATRSPFRPNSLGLSSVKLEAVYIDENRGPVLVVSGADLMDGTPIYDIKPYLAYTDSHPDAKGSFAEQHKADRIEVVFPEALLAQMPQEKRQAAYDILAQDPRASYNKKPDYIYGLSFGGYDLRFTVSDDILTVCDVVKIDANFSHIKGASDVPNKPERMDD</sequence>
<dbReference type="InterPro" id="IPR036413">
    <property type="entry name" value="YaeB-like_sf"/>
</dbReference>
<evidence type="ECO:0000313" key="4">
    <source>
        <dbReference type="EMBL" id="PHU36783.1"/>
    </source>
</evidence>
<reference evidence="4 5" key="2">
    <citation type="submission" date="2017-10" db="EMBL/GenBank/DDBJ databases">
        <authorList>
            <person name="Banno H."/>
            <person name="Chua N.-H."/>
        </authorList>
    </citation>
    <scope>NUCLEOTIDE SEQUENCE [LARGE SCALE GENOMIC DNA]</scope>
    <source>
        <strain evidence="4 5">JK623</strain>
    </source>
</reference>
<keyword evidence="4" id="KW-0808">Transferase</keyword>
<dbReference type="GO" id="GO:0008168">
    <property type="term" value="F:methyltransferase activity"/>
    <property type="evidence" value="ECO:0007669"/>
    <property type="project" value="UniProtKB-KW"/>
</dbReference>
<protein>
    <submittedName>
        <fullName evidence="4">tRNA (N6-threonylcarbamoyladenosine(37)-N6)-methyltransferase TrmO</fullName>
    </submittedName>
</protein>
<dbReference type="InterPro" id="IPR040372">
    <property type="entry name" value="YaeB-like"/>
</dbReference>
<dbReference type="EMBL" id="PDYG01000123">
    <property type="protein sequence ID" value="PHU36783.1"/>
    <property type="molecule type" value="Genomic_DNA"/>
</dbReference>
<accession>A0A2G3E0Z7</accession>
<dbReference type="InterPro" id="IPR023370">
    <property type="entry name" value="TrmO-like_N"/>
</dbReference>
<dbReference type="InterPro" id="IPR023368">
    <property type="entry name" value="UPF0066_cons_site"/>
</dbReference>
<gene>
    <name evidence="4" type="primary">tsaA</name>
    <name evidence="4" type="ORF">CSX02_11465</name>
</gene>
<name>A0A2G3E0Z7_9FIRM</name>
<dbReference type="PROSITE" id="PS01318">
    <property type="entry name" value="TSAA_1"/>
    <property type="match status" value="1"/>
</dbReference>
<dbReference type="PROSITE" id="PS51668">
    <property type="entry name" value="TSAA_2"/>
    <property type="match status" value="1"/>
</dbReference>
<organism evidence="4 5">
    <name type="scientific">Agathobacter ruminis</name>
    <dbReference type="NCBI Taxonomy" id="1712665"/>
    <lineage>
        <taxon>Bacteria</taxon>
        <taxon>Bacillati</taxon>
        <taxon>Bacillota</taxon>
        <taxon>Clostridia</taxon>
        <taxon>Lachnospirales</taxon>
        <taxon>Lachnospiraceae</taxon>
        <taxon>Agathobacter</taxon>
    </lineage>
</organism>
<feature type="domain" description="TsaA-like" evidence="3">
    <location>
        <begin position="4"/>
        <end position="146"/>
    </location>
</feature>
<keyword evidence="1" id="KW-0949">S-adenosyl-L-methionine</keyword>
<evidence type="ECO:0000256" key="1">
    <source>
        <dbReference type="ARBA" id="ARBA00022691"/>
    </source>
</evidence>
<dbReference type="NCBIfam" id="TIGR00104">
    <property type="entry name" value="tRNA_TsaA"/>
    <property type="match status" value="1"/>
</dbReference>
<comment type="caution">
    <text evidence="4">The sequence shown here is derived from an EMBL/GenBank/DDBJ whole genome shotgun (WGS) entry which is preliminary data.</text>
</comment>
<dbReference type="AlphaFoldDB" id="A0A2G3E0Z7"/>
<evidence type="ECO:0000259" key="3">
    <source>
        <dbReference type="PROSITE" id="PS51668"/>
    </source>
</evidence>
<reference evidence="4 5" key="1">
    <citation type="submission" date="2017-10" db="EMBL/GenBank/DDBJ databases">
        <title>Resolving the taxonomy of Roseburia spp., Eubacterium rectale and Agathobacter spp. through phylogenomic analysis.</title>
        <authorList>
            <person name="Sheridan P.O."/>
            <person name="Walker A.W."/>
            <person name="Duncan S.H."/>
            <person name="Scott K.P."/>
            <person name="Toole P.W.O."/>
            <person name="Luis P."/>
            <person name="Flint H.J."/>
        </authorList>
    </citation>
    <scope>NUCLEOTIDE SEQUENCE [LARGE SCALE GENOMIC DNA]</scope>
    <source>
        <strain evidence="4 5">JK623</strain>
    </source>
</reference>
<dbReference type="PANTHER" id="PTHR12818:SF0">
    <property type="entry name" value="TRNA (ADENINE(37)-N6)-METHYLTRANSFERASE"/>
    <property type="match status" value="1"/>
</dbReference>
<evidence type="ECO:0000256" key="2">
    <source>
        <dbReference type="ARBA" id="ARBA00033753"/>
    </source>
</evidence>
<evidence type="ECO:0000313" key="5">
    <source>
        <dbReference type="Proteomes" id="UP000224563"/>
    </source>
</evidence>
<dbReference type="CDD" id="cd09281">
    <property type="entry name" value="UPF0066"/>
    <property type="match status" value="1"/>
</dbReference>
<dbReference type="InterPro" id="IPR036414">
    <property type="entry name" value="YaeB_N_sf"/>
</dbReference>
<dbReference type="Gene3D" id="2.40.30.70">
    <property type="entry name" value="YaeB-like"/>
    <property type="match status" value="1"/>
</dbReference>
<keyword evidence="4" id="KW-0489">Methyltransferase</keyword>
<dbReference type="Proteomes" id="UP000224563">
    <property type="component" value="Unassembled WGS sequence"/>
</dbReference>
<dbReference type="RefSeq" id="WP_099386768.1">
    <property type="nucleotide sequence ID" value="NZ_JANSWH010000061.1"/>
</dbReference>
<dbReference type="Gene3D" id="3.30.2310.10">
    <property type="entry name" value="YaeB-like"/>
    <property type="match status" value="1"/>
</dbReference>
<dbReference type="PANTHER" id="PTHR12818">
    <property type="entry name" value="TRNA (ADENINE(37)-N6)-METHYLTRANSFERASE"/>
    <property type="match status" value="1"/>
</dbReference>